<evidence type="ECO:0000256" key="6">
    <source>
        <dbReference type="ARBA" id="ARBA00022692"/>
    </source>
</evidence>
<dbReference type="Gene3D" id="6.10.340.10">
    <property type="match status" value="1"/>
</dbReference>
<dbReference type="SMART" id="SM00387">
    <property type="entry name" value="HATPase_c"/>
    <property type="match status" value="1"/>
</dbReference>
<dbReference type="InterPro" id="IPR036890">
    <property type="entry name" value="HATPase_C_sf"/>
</dbReference>
<evidence type="ECO:0000256" key="7">
    <source>
        <dbReference type="ARBA" id="ARBA00022777"/>
    </source>
</evidence>
<comment type="subcellular location">
    <subcellularLocation>
        <location evidence="2">Membrane</location>
    </subcellularLocation>
</comment>
<dbReference type="SMART" id="SM00304">
    <property type="entry name" value="HAMP"/>
    <property type="match status" value="1"/>
</dbReference>
<dbReference type="InterPro" id="IPR003594">
    <property type="entry name" value="HATPase_dom"/>
</dbReference>
<dbReference type="PROSITE" id="PS50885">
    <property type="entry name" value="HAMP"/>
    <property type="match status" value="1"/>
</dbReference>
<dbReference type="Pfam" id="PF02518">
    <property type="entry name" value="HATPase_c"/>
    <property type="match status" value="1"/>
</dbReference>
<dbReference type="Gene3D" id="3.30.565.10">
    <property type="entry name" value="Histidine kinase-like ATPase, C-terminal domain"/>
    <property type="match status" value="1"/>
</dbReference>
<evidence type="ECO:0000256" key="5">
    <source>
        <dbReference type="ARBA" id="ARBA00022679"/>
    </source>
</evidence>
<evidence type="ECO:0000256" key="10">
    <source>
        <dbReference type="SAM" id="Phobius"/>
    </source>
</evidence>
<dbReference type="InterPro" id="IPR005467">
    <property type="entry name" value="His_kinase_dom"/>
</dbReference>
<dbReference type="InterPro" id="IPR007892">
    <property type="entry name" value="CHASE4"/>
</dbReference>
<dbReference type="PROSITE" id="PS50109">
    <property type="entry name" value="HIS_KIN"/>
    <property type="match status" value="1"/>
</dbReference>
<feature type="transmembrane region" description="Helical" evidence="10">
    <location>
        <begin position="257"/>
        <end position="276"/>
    </location>
</feature>
<evidence type="ECO:0000256" key="9">
    <source>
        <dbReference type="ARBA" id="ARBA00023012"/>
    </source>
</evidence>
<dbReference type="SUPFAM" id="SSF55874">
    <property type="entry name" value="ATPase domain of HSP90 chaperone/DNA topoisomerase II/histidine kinase"/>
    <property type="match status" value="1"/>
</dbReference>
<gene>
    <name evidence="13" type="ORF">GCM10011395_06870</name>
</gene>
<sequence length="608" mass="65107">MRNPSSLGVKLVLILTGVGLIGSIALTALLAALIIPSFNQLEAKSIDAHVERTRAALGDFATKVEGAVRDYGDWTSSYDYMAQPNREFEEESFSPLAMANLNVDGMAYVGNDGRIVIARWRDSARNVDRPDQRAAFSAALEKSDFRRFLGMRSSGSYYLRLGRDLAAIGVAKVRRSDGTGTSRGYVLMARRVTSKALSDVLQLPATIDLRSAPDANLITSARATMRIAVPIRGSDGHAVASAVFTVPRDVSVLGQRMLWLAVAGSSLLLLVVLAMLRRMITTLVLRPLARVESHMQVVRSSGSLGLLPDEIRNDEIGSLGNSFNAMLQQLKDLRERLEVQSFALGKSESAVAVMHNVRNALNPISTILSQGIAQAPPVDRAVLDRAMAELAQEDLPVPRRAKLLAFVTAALDAETRDRDARRKELQIGREAMSHVLEIIGAQQSAAHERPSLEPCDVTEIIAKNATIARYSGSVSIAFSFPAQACHVLASRIILSQVIGNLFSNAADAIAATGTASGSITVTIDRDASSARIAIRDDGEGFAADQTPTLFQRGYSSRAHKSGGLGLHWCANSMNAMGGGLKLESDGRGRGAVAVLTLALAEERADLAA</sequence>
<accession>A0ABQ1G9B5</accession>
<reference evidence="14" key="1">
    <citation type="journal article" date="2019" name="Int. J. Syst. Evol. Microbiol.">
        <title>The Global Catalogue of Microorganisms (GCM) 10K type strain sequencing project: providing services to taxonomists for standard genome sequencing and annotation.</title>
        <authorList>
            <consortium name="The Broad Institute Genomics Platform"/>
            <consortium name="The Broad Institute Genome Sequencing Center for Infectious Disease"/>
            <person name="Wu L."/>
            <person name="Ma J."/>
        </authorList>
    </citation>
    <scope>NUCLEOTIDE SEQUENCE [LARGE SCALE GENOMIC DNA]</scope>
    <source>
        <strain evidence="14">CGMCC 1.10106</strain>
    </source>
</reference>
<protein>
    <recommendedName>
        <fullName evidence="3">histidine kinase</fullName>
        <ecNumber evidence="3">2.7.13.3</ecNumber>
    </recommendedName>
</protein>
<keyword evidence="10" id="KW-0472">Membrane</keyword>
<evidence type="ECO:0000256" key="8">
    <source>
        <dbReference type="ARBA" id="ARBA00022989"/>
    </source>
</evidence>
<feature type="transmembrane region" description="Helical" evidence="10">
    <location>
        <begin position="12"/>
        <end position="35"/>
    </location>
</feature>
<comment type="catalytic activity">
    <reaction evidence="1">
        <text>ATP + protein L-histidine = ADP + protein N-phospho-L-histidine.</text>
        <dbReference type="EC" id="2.7.13.3"/>
    </reaction>
</comment>
<evidence type="ECO:0000259" key="12">
    <source>
        <dbReference type="PROSITE" id="PS50885"/>
    </source>
</evidence>
<evidence type="ECO:0000313" key="13">
    <source>
        <dbReference type="EMBL" id="GGA39233.1"/>
    </source>
</evidence>
<keyword evidence="6 10" id="KW-0812">Transmembrane</keyword>
<dbReference type="CDD" id="cd06225">
    <property type="entry name" value="HAMP"/>
    <property type="match status" value="1"/>
</dbReference>
<dbReference type="Pfam" id="PF05228">
    <property type="entry name" value="CHASE4"/>
    <property type="match status" value="1"/>
</dbReference>
<keyword evidence="4" id="KW-0597">Phosphoprotein</keyword>
<evidence type="ECO:0000256" key="2">
    <source>
        <dbReference type="ARBA" id="ARBA00004370"/>
    </source>
</evidence>
<dbReference type="InterPro" id="IPR003660">
    <property type="entry name" value="HAMP_dom"/>
</dbReference>
<feature type="domain" description="Histidine kinase" evidence="11">
    <location>
        <begin position="394"/>
        <end position="601"/>
    </location>
</feature>
<keyword evidence="8 10" id="KW-1133">Transmembrane helix</keyword>
<evidence type="ECO:0000259" key="11">
    <source>
        <dbReference type="PROSITE" id="PS50109"/>
    </source>
</evidence>
<keyword evidence="9" id="KW-0902">Two-component regulatory system</keyword>
<dbReference type="Proteomes" id="UP000618591">
    <property type="component" value="Unassembled WGS sequence"/>
</dbReference>
<keyword evidence="5" id="KW-0808">Transferase</keyword>
<dbReference type="SUPFAM" id="SSF158472">
    <property type="entry name" value="HAMP domain-like"/>
    <property type="match status" value="1"/>
</dbReference>
<dbReference type="EC" id="2.7.13.3" evidence="3"/>
<evidence type="ECO:0000256" key="1">
    <source>
        <dbReference type="ARBA" id="ARBA00000085"/>
    </source>
</evidence>
<keyword evidence="7" id="KW-0418">Kinase</keyword>
<dbReference type="EMBL" id="BMDW01000003">
    <property type="protein sequence ID" value="GGA39233.1"/>
    <property type="molecule type" value="Genomic_DNA"/>
</dbReference>
<dbReference type="Pfam" id="PF00672">
    <property type="entry name" value="HAMP"/>
    <property type="match status" value="1"/>
</dbReference>
<comment type="caution">
    <text evidence="13">The sequence shown here is derived from an EMBL/GenBank/DDBJ whole genome shotgun (WGS) entry which is preliminary data.</text>
</comment>
<evidence type="ECO:0000313" key="14">
    <source>
        <dbReference type="Proteomes" id="UP000618591"/>
    </source>
</evidence>
<feature type="domain" description="HAMP" evidence="12">
    <location>
        <begin position="282"/>
        <end position="335"/>
    </location>
</feature>
<dbReference type="InterPro" id="IPR050428">
    <property type="entry name" value="TCS_sensor_his_kinase"/>
</dbReference>
<keyword evidence="14" id="KW-1185">Reference proteome</keyword>
<evidence type="ECO:0000256" key="3">
    <source>
        <dbReference type="ARBA" id="ARBA00012438"/>
    </source>
</evidence>
<evidence type="ECO:0000256" key="4">
    <source>
        <dbReference type="ARBA" id="ARBA00022553"/>
    </source>
</evidence>
<name>A0ABQ1G9B5_9SPHN</name>
<dbReference type="PANTHER" id="PTHR45436">
    <property type="entry name" value="SENSOR HISTIDINE KINASE YKOH"/>
    <property type="match status" value="1"/>
</dbReference>
<dbReference type="PANTHER" id="PTHR45436:SF5">
    <property type="entry name" value="SENSOR HISTIDINE KINASE TRCS"/>
    <property type="match status" value="1"/>
</dbReference>
<proteinExistence type="predicted"/>
<organism evidence="13 14">
    <name type="scientific">Sphingomonas psychrolutea</name>
    <dbReference type="NCBI Taxonomy" id="1259676"/>
    <lineage>
        <taxon>Bacteria</taxon>
        <taxon>Pseudomonadati</taxon>
        <taxon>Pseudomonadota</taxon>
        <taxon>Alphaproteobacteria</taxon>
        <taxon>Sphingomonadales</taxon>
        <taxon>Sphingomonadaceae</taxon>
        <taxon>Sphingomonas</taxon>
    </lineage>
</organism>